<gene>
    <name evidence="2" type="ORF">MA47_09485</name>
</gene>
<evidence type="ECO:0000313" key="2">
    <source>
        <dbReference type="EMBL" id="KGM18127.1"/>
    </source>
</evidence>
<dbReference type="InterPro" id="IPR010982">
    <property type="entry name" value="Lambda_DNA-bd_dom_sf"/>
</dbReference>
<proteinExistence type="predicted"/>
<dbReference type="RefSeq" id="WP_035115676.1">
    <property type="nucleotide sequence ID" value="NZ_CP047046.1"/>
</dbReference>
<dbReference type="SUPFAM" id="SSF47413">
    <property type="entry name" value="lambda repressor-like DNA-binding domains"/>
    <property type="match status" value="1"/>
</dbReference>
<accession>A0A0A2DK28</accession>
<dbReference type="Gene3D" id="1.10.260.40">
    <property type="entry name" value="lambda repressor-like DNA-binding domains"/>
    <property type="match status" value="1"/>
</dbReference>
<dbReference type="GO" id="GO:0003677">
    <property type="term" value="F:DNA binding"/>
    <property type="evidence" value="ECO:0007669"/>
    <property type="project" value="InterPro"/>
</dbReference>
<dbReference type="InterPro" id="IPR001387">
    <property type="entry name" value="Cro/C1-type_HTH"/>
</dbReference>
<dbReference type="CDD" id="cd00093">
    <property type="entry name" value="HTH_XRE"/>
    <property type="match status" value="1"/>
</dbReference>
<feature type="domain" description="HTH cro/C1-type" evidence="1">
    <location>
        <begin position="24"/>
        <end position="83"/>
    </location>
</feature>
<reference evidence="2 3" key="1">
    <citation type="submission" date="2014-10" db="EMBL/GenBank/DDBJ databases">
        <title>Whole Genome sequence of Corynebacterium auriscanis strain CIP 106629.</title>
        <authorList>
            <person name="Hassan S.S."/>
            <person name="Jamal S.B."/>
            <person name="Tiwari S."/>
            <person name="Oliveira L.D.C."/>
            <person name="Souza F."/>
            <person name="Mariano D.C."/>
            <person name="Almeida S."/>
            <person name="Dorella F."/>
            <person name="Pereira F."/>
            <person name="Carvalho A."/>
            <person name="Leal C.A."/>
            <person name="Soares S.D.C."/>
            <person name="Figueiredo H.C."/>
            <person name="Silva A."/>
            <person name="Azevedo V.A."/>
        </authorList>
    </citation>
    <scope>NUCLEOTIDE SEQUENCE [LARGE SCALE GENOMIC DNA]</scope>
    <source>
        <strain evidence="2 3">CIP 106629</strain>
    </source>
</reference>
<name>A0A0A2DK28_9CORY</name>
<comment type="caution">
    <text evidence="2">The sequence shown here is derived from an EMBL/GenBank/DDBJ whole genome shotgun (WGS) entry which is preliminary data.</text>
</comment>
<dbReference type="SMART" id="SM00530">
    <property type="entry name" value="HTH_XRE"/>
    <property type="match status" value="1"/>
</dbReference>
<keyword evidence="3" id="KW-1185">Reference proteome</keyword>
<evidence type="ECO:0000259" key="1">
    <source>
        <dbReference type="PROSITE" id="PS50943"/>
    </source>
</evidence>
<dbReference type="EMBL" id="JRVJ01000021">
    <property type="protein sequence ID" value="KGM18127.1"/>
    <property type="molecule type" value="Genomic_DNA"/>
</dbReference>
<dbReference type="AlphaFoldDB" id="A0A0A2DK28"/>
<dbReference type="Proteomes" id="UP000030145">
    <property type="component" value="Unassembled WGS sequence"/>
</dbReference>
<dbReference type="Pfam" id="PF13560">
    <property type="entry name" value="HTH_31"/>
    <property type="match status" value="1"/>
</dbReference>
<evidence type="ECO:0000313" key="3">
    <source>
        <dbReference type="Proteomes" id="UP000030145"/>
    </source>
</evidence>
<dbReference type="GeneID" id="300553265"/>
<dbReference type="PROSITE" id="PS50943">
    <property type="entry name" value="HTH_CROC1"/>
    <property type="match status" value="1"/>
</dbReference>
<protein>
    <recommendedName>
        <fullName evidence="1">HTH cro/C1-type domain-containing protein</fullName>
    </recommendedName>
</protein>
<organism evidence="2 3">
    <name type="scientific">Corynebacterium auriscanis</name>
    <dbReference type="NCBI Taxonomy" id="99807"/>
    <lineage>
        <taxon>Bacteria</taxon>
        <taxon>Bacillati</taxon>
        <taxon>Actinomycetota</taxon>
        <taxon>Actinomycetes</taxon>
        <taxon>Mycobacteriales</taxon>
        <taxon>Corynebacteriaceae</taxon>
        <taxon>Corynebacterium</taxon>
    </lineage>
</organism>
<sequence length="190" mass="21435">MDNLDSRKAHLFTDRANVRVVANLRNLREAAEMSRGALADAIEKKGLTMYPNTIRRIEVGEQRLKFDEAVAMAEIFGVEVGDLLKGSLENPRPDLQRVLSTVELVLLVIVSEFPKLVQDVETLSGEVDKYLETRSDLPNHWSELPDSGRDLPSDVEKAVDFLKTLTAWFEKVDADLFEDLRKLVEGRGAR</sequence>